<dbReference type="OrthoDB" id="6337960at2759"/>
<dbReference type="EMBL" id="WIXP02000016">
    <property type="protein sequence ID" value="KAF6198626.1"/>
    <property type="molecule type" value="Genomic_DNA"/>
</dbReference>
<feature type="transmembrane region" description="Helical" evidence="2">
    <location>
        <begin position="1109"/>
        <end position="1127"/>
    </location>
</feature>
<keyword evidence="2" id="KW-0472">Membrane</keyword>
<feature type="region of interest" description="Disordered" evidence="1">
    <location>
        <begin position="377"/>
        <end position="397"/>
    </location>
</feature>
<accession>A0A8S9WS42</accession>
<dbReference type="SUPFAM" id="SSF50494">
    <property type="entry name" value="Trypsin-like serine proteases"/>
    <property type="match status" value="2"/>
</dbReference>
<protein>
    <recommendedName>
        <fullName evidence="5">Peptidase S1 domain-containing protein</fullName>
    </recommendedName>
</protein>
<sequence length="1129" mass="127510">MGQLYSKVNQLLVNDLDTAADPDRPREKLETAFTTPARAFRLPDPRSATLFINRTPILVNAVDCVPSEDTPKAPKSVARPRYLETDLDEVIPDSAGGLQTSVVQHLGVSTMTTSTPVRRTQPKTVPSVEVTAEEVVDSVIEEAVEKVSSMRFSDTGICEVVTSERSASTSAAATSLQNQAMMSSTIGTDSGSISFPEEVRSPRSLEPSYAEEIFIQLEDVKQISCVDDFVEVILEEGSESLVANWSGVGGPDHSLGADLEVSMQNFISDSSQPEVSIIVQDWGSVQEKDSVCQDRGGDAFQVLEEDQQTDVEQDFSIPNQRSDSMIVHNDSESFTEPSGDFEWDNDSDSLLVSSPAIRPGTEMNNMKNAHVTPKKTILTSKPGGRTPLGDVSTNSPVIQHNLTPKQTMTPKQMNKLDNKIWKNIRDERLKRGINAENTPPQAAFNSYPPEVVQSAPGKEPPIDSSPQPQSSRSKRQVIPPDVKSYLPAEWFGPREDCVVRIRNVGVYKGYDLSFRIGVRLQSRMVLTTCSAVTYLEHPGNRVVYRKHKLFRAPVDKVRKEDLSVRAFNLINEPDNTVKQVLIHPQCDNQYLMDFAVLLLDEALPDSKNVWIHTPENLLFRRNLDRVVAAQAVLGTCSLPTYTRRPLIGRYYKVEFVPINFQHWDGCRADVCSYWGNNDEPDFFQDNNRCENRLNSTRFCIAWHKPMSMCKLAEGAPIFCDIGNIRGLIGFYLKETYTCLGPIDPNGIMVAVGDALDWIYETLTMRLTGNYDREVPEWVRNLRWNYSRGNVPKIPINITKTTTVKPEAVAFDDFQGDQVLSVVIVWNDNHPSCQGVMIAHLFVIAPCSCITKNPYNMSLIEHIFAPEEVKLYLDFALDFYVSLMINGSKPRIRALRYILSPKCNSHAEVDLAMIELRWNVPYHKLAWIMTSHRKIMETLIKITTVSDASFANDCYWMKNIPFSSSPFGNQRVRVKIRFVHWHHCVHQTCPNQHWFVYHFDRCYGTTDSPEPKTRTLFCFESRDPKYPACDMLHGTPIFCNNEAARGFIGLYTKAMDLNLVPCQDRPLEQRTGVFVGIDQFIDDFRDKLWINEMEVFARDLNSSPFSSPTAPSIIFFLVFLNVVFYVTLKV</sequence>
<feature type="region of interest" description="Disordered" evidence="1">
    <location>
        <begin position="436"/>
        <end position="478"/>
    </location>
</feature>
<comment type="caution">
    <text evidence="3">The sequence shown here is derived from an EMBL/GenBank/DDBJ whole genome shotgun (WGS) entry which is preliminary data.</text>
</comment>
<evidence type="ECO:0008006" key="5">
    <source>
        <dbReference type="Google" id="ProtNLM"/>
    </source>
</evidence>
<proteinExistence type="predicted"/>
<dbReference type="InterPro" id="IPR043504">
    <property type="entry name" value="Peptidase_S1_PA_chymotrypsin"/>
</dbReference>
<evidence type="ECO:0000256" key="1">
    <source>
        <dbReference type="SAM" id="MobiDB-lite"/>
    </source>
</evidence>
<keyword evidence="2" id="KW-0812">Transmembrane</keyword>
<dbReference type="Proteomes" id="UP000466442">
    <property type="component" value="Linkage Group LG16"/>
</dbReference>
<organism evidence="3 4">
    <name type="scientific">Apolygus lucorum</name>
    <name type="common">Small green plant bug</name>
    <name type="synonym">Lygocoris lucorum</name>
    <dbReference type="NCBI Taxonomy" id="248454"/>
    <lineage>
        <taxon>Eukaryota</taxon>
        <taxon>Metazoa</taxon>
        <taxon>Ecdysozoa</taxon>
        <taxon>Arthropoda</taxon>
        <taxon>Hexapoda</taxon>
        <taxon>Insecta</taxon>
        <taxon>Pterygota</taxon>
        <taxon>Neoptera</taxon>
        <taxon>Paraneoptera</taxon>
        <taxon>Hemiptera</taxon>
        <taxon>Heteroptera</taxon>
        <taxon>Panheteroptera</taxon>
        <taxon>Cimicomorpha</taxon>
        <taxon>Miridae</taxon>
        <taxon>Mirini</taxon>
        <taxon>Apolygus</taxon>
    </lineage>
</organism>
<evidence type="ECO:0000313" key="4">
    <source>
        <dbReference type="Proteomes" id="UP000466442"/>
    </source>
</evidence>
<name>A0A8S9WS42_APOLU</name>
<evidence type="ECO:0000313" key="3">
    <source>
        <dbReference type="EMBL" id="KAF6198626.1"/>
    </source>
</evidence>
<dbReference type="InterPro" id="IPR009003">
    <property type="entry name" value="Peptidase_S1_PA"/>
</dbReference>
<reference evidence="3" key="1">
    <citation type="journal article" date="2021" name="Mol. Ecol. Resour.">
        <title>Apolygus lucorum genome provides insights into omnivorousness and mesophyll feeding.</title>
        <authorList>
            <person name="Liu Y."/>
            <person name="Liu H."/>
            <person name="Wang H."/>
            <person name="Huang T."/>
            <person name="Liu B."/>
            <person name="Yang B."/>
            <person name="Yin L."/>
            <person name="Li B."/>
            <person name="Zhang Y."/>
            <person name="Zhang S."/>
            <person name="Jiang F."/>
            <person name="Zhang X."/>
            <person name="Ren Y."/>
            <person name="Wang B."/>
            <person name="Wang S."/>
            <person name="Lu Y."/>
            <person name="Wu K."/>
            <person name="Fan W."/>
            <person name="Wang G."/>
        </authorList>
    </citation>
    <scope>NUCLEOTIDE SEQUENCE</scope>
    <source>
        <strain evidence="3">12Hb</strain>
    </source>
</reference>
<gene>
    <name evidence="3" type="ORF">GE061_008378</name>
</gene>
<keyword evidence="2" id="KW-1133">Transmembrane helix</keyword>
<dbReference type="AlphaFoldDB" id="A0A8S9WS42"/>
<keyword evidence="4" id="KW-1185">Reference proteome</keyword>
<evidence type="ECO:0000256" key="2">
    <source>
        <dbReference type="SAM" id="Phobius"/>
    </source>
</evidence>
<dbReference type="Gene3D" id="2.40.10.10">
    <property type="entry name" value="Trypsin-like serine proteases"/>
    <property type="match status" value="2"/>
</dbReference>